<reference evidence="2" key="1">
    <citation type="submission" date="2019-08" db="EMBL/GenBank/DDBJ databases">
        <authorList>
            <person name="Kucharzyk K."/>
            <person name="Murdoch R.W."/>
            <person name="Higgins S."/>
            <person name="Loffler F."/>
        </authorList>
    </citation>
    <scope>NUCLEOTIDE SEQUENCE</scope>
</reference>
<sequence length="310" mass="33789">MPRVSGRGGEVHPRHQRRGAFLALGIAVHEVIGPVPGQEGEFHQLLHHVDDPVIKRRGAHPPGLVEFLKRLRHRGLVRDRQQPHPSPENAHLIDRVEALRAARDLDQRQRLALCRPHRALGKRDPVDLRLHQPGHRAMALGARPDHALAPGHQLAQLAHLRVARIGAVIDQRQAGGGEEPHLGAETDEDAPGLLGGKAREAARPQRAVQQQDARRVRRGRGGEEPVAVDAGEQGVVDVGGLGRGFRQGVSLLHQGSSFRPPGPAGRSTAHSGTPVARRRHSCREPVPGAVGDGDERQHHRHLDQHADHGR</sequence>
<evidence type="ECO:0000256" key="1">
    <source>
        <dbReference type="SAM" id="MobiDB-lite"/>
    </source>
</evidence>
<organism evidence="2">
    <name type="scientific">bioreactor metagenome</name>
    <dbReference type="NCBI Taxonomy" id="1076179"/>
    <lineage>
        <taxon>unclassified sequences</taxon>
        <taxon>metagenomes</taxon>
        <taxon>ecological metagenomes</taxon>
    </lineage>
</organism>
<proteinExistence type="predicted"/>
<feature type="region of interest" description="Disordered" evidence="1">
    <location>
        <begin position="174"/>
        <end position="231"/>
    </location>
</feature>
<gene>
    <name evidence="2" type="ORF">SDC9_26380</name>
</gene>
<comment type="caution">
    <text evidence="2">The sequence shown here is derived from an EMBL/GenBank/DDBJ whole genome shotgun (WGS) entry which is preliminary data.</text>
</comment>
<feature type="region of interest" description="Disordered" evidence="1">
    <location>
        <begin position="253"/>
        <end position="310"/>
    </location>
</feature>
<feature type="compositionally biased region" description="Basic and acidic residues" evidence="1">
    <location>
        <begin position="293"/>
        <end position="310"/>
    </location>
</feature>
<protein>
    <submittedName>
        <fullName evidence="2">Uncharacterized protein</fullName>
    </submittedName>
</protein>
<evidence type="ECO:0000313" key="2">
    <source>
        <dbReference type="EMBL" id="MPL80480.1"/>
    </source>
</evidence>
<dbReference type="AlphaFoldDB" id="A0A644UNB6"/>
<accession>A0A644UNB6</accession>
<dbReference type="EMBL" id="VSSQ01000138">
    <property type="protein sequence ID" value="MPL80480.1"/>
    <property type="molecule type" value="Genomic_DNA"/>
</dbReference>
<name>A0A644UNB6_9ZZZZ</name>